<sequence>MAEFRQYVCWSPVTAATTISTEAVSPSPSVFFATHVPLRIRRRHPEAKAEGLGTAVTEEQVRRDFLGRPTANGVLLMPVTGESGTGKSHLVRWVQEKTPSTDKRLVIHLPKTSTSLRAVVRTLLDQPGADTAELAQLRADVDRMSSELDVDSLQRRLINELSEAVTVADAKPGAARVLAGPDKLALLLLDPHVRDHLLQPGKLIPRLAASLLSDRRDREGDRPATFSLTDLPLDIADVNKASDKAKRLLSLITSRPELQTAAVEILTDQLPVAVTAAWNMGGGRLQQAMLEIRRQLAQQDKEIVLLIEDFVVLQGVQRDLLDALIEAGVRGGKTELAPVRTLMAVTSGYWERLEETVLTRAKAATPYLYNLDAALDIDEQGQEDISIFVGRYLNAARVGQEALDNANVAAGAEVPNRCKTCDFQETCHSAFGASAEGYGLYPFNWPALRRAIRARPAHDSPDTFNPRAVIGEVIRPVLVDHAQALNGGTFPDQRFREDYPTAEDEEFLLGAVQREIEERDSGDASRRKTFLEFWGDAPRNLTNLEPEIHHAFGVSLLALDDVVGNASQSATRKPDEPASARRTGVRTATGELPRAIAVMIEHVEEWQGRQSQLPQGTAAYLRNIIRQAVINRCLWTDPVMAEPLITELDRAWPLNSTVVSIEDAGGERLPGTADAPIRFNRNSGNATFFRQLLLAGTDVAGNAAAVRRLREITELHQKNLQQAAQRYRQVTDKDLVLGIRASLLGAALAGRAWPGMKDVDLLDASFADGIGWKRADSSSRTPQWNSLQGMHQNGRGILTERLKVGVGFTRGKTGGVRIIDGTRALPLVRQAAQEWTWRKPESPLPPWVDKAVSGFHQFTAVIDAQCALLQQNIVTIRTFLPSGVSGSETVAAVDQAYRAAVGEGLGPEDLTAFQALLADARQADWRCIERAERDLARAAAAEDDESRSRATLAACAVDRGEDLAVIERFLVASDSWLTKRLQQARLRGGGSGESAVLRVQELLRQWMEVDG</sequence>
<dbReference type="RefSeq" id="WP_223100622.1">
    <property type="nucleotide sequence ID" value="NZ_CP061913.1"/>
</dbReference>
<proteinExistence type="predicted"/>
<dbReference type="NCBIfam" id="NF041065">
    <property type="entry name" value="DpdH"/>
    <property type="match status" value="1"/>
</dbReference>
<evidence type="ECO:0000256" key="1">
    <source>
        <dbReference type="SAM" id="MobiDB-lite"/>
    </source>
</evidence>
<reference evidence="2 3" key="1">
    <citation type="submission" date="2024-09" db="EMBL/GenBank/DDBJ databases">
        <authorList>
            <person name="Sun Q."/>
            <person name="Mori K."/>
        </authorList>
    </citation>
    <scope>NUCLEOTIDE SEQUENCE [LARGE SCALE GENOMIC DNA]</scope>
    <source>
        <strain evidence="2 3">JCM 3307</strain>
    </source>
</reference>
<feature type="region of interest" description="Disordered" evidence="1">
    <location>
        <begin position="567"/>
        <end position="586"/>
    </location>
</feature>
<dbReference type="Proteomes" id="UP001589608">
    <property type="component" value="Unassembled WGS sequence"/>
</dbReference>
<comment type="caution">
    <text evidence="2">The sequence shown here is derived from an EMBL/GenBank/DDBJ whole genome shotgun (WGS) entry which is preliminary data.</text>
</comment>
<dbReference type="InterPro" id="IPR027417">
    <property type="entry name" value="P-loop_NTPase"/>
</dbReference>
<name>A0ABV5MLG0_9ACTN</name>
<accession>A0ABV5MLG0</accession>
<evidence type="ECO:0000313" key="3">
    <source>
        <dbReference type="Proteomes" id="UP001589608"/>
    </source>
</evidence>
<keyword evidence="3" id="KW-1185">Reference proteome</keyword>
<dbReference type="SUPFAM" id="SSF52540">
    <property type="entry name" value="P-loop containing nucleoside triphosphate hydrolases"/>
    <property type="match status" value="1"/>
</dbReference>
<evidence type="ECO:0000313" key="2">
    <source>
        <dbReference type="EMBL" id="MFB9449707.1"/>
    </source>
</evidence>
<dbReference type="EMBL" id="JBHMCA010000069">
    <property type="protein sequence ID" value="MFB9449707.1"/>
    <property type="molecule type" value="Genomic_DNA"/>
</dbReference>
<organism evidence="2 3">
    <name type="scientific">Dactylosporangium vinaceum</name>
    <dbReference type="NCBI Taxonomy" id="53362"/>
    <lineage>
        <taxon>Bacteria</taxon>
        <taxon>Bacillati</taxon>
        <taxon>Actinomycetota</taxon>
        <taxon>Actinomycetes</taxon>
        <taxon>Micromonosporales</taxon>
        <taxon>Micromonosporaceae</taxon>
        <taxon>Dactylosporangium</taxon>
    </lineage>
</organism>
<gene>
    <name evidence="2" type="primary">dpdH</name>
    <name evidence="2" type="ORF">ACFFTR_42075</name>
</gene>
<protein>
    <submittedName>
        <fullName evidence="2">Protein DpdH</fullName>
    </submittedName>
</protein>